<dbReference type="OrthoDB" id="2633250at2"/>
<keyword evidence="6" id="KW-1185">Reference proteome</keyword>
<feature type="binding site" evidence="3">
    <location>
        <position position="113"/>
    </location>
    <ligand>
        <name>substrate</name>
    </ligand>
</feature>
<dbReference type="GO" id="GO:0005509">
    <property type="term" value="F:calcium ion binding"/>
    <property type="evidence" value="ECO:0007669"/>
    <property type="project" value="TreeGrafter"/>
</dbReference>
<evidence type="ECO:0000313" key="5">
    <source>
        <dbReference type="EMBL" id="RXZ49331.1"/>
    </source>
</evidence>
<accession>A0A4Q2JMC2</accession>
<feature type="binding site" evidence="3">
    <location>
        <position position="25"/>
    </location>
    <ligand>
        <name>a divalent metal cation</name>
        <dbReference type="ChEBI" id="CHEBI:60240"/>
    </ligand>
</feature>
<dbReference type="Pfam" id="PF08450">
    <property type="entry name" value="SGL"/>
    <property type="match status" value="1"/>
</dbReference>
<reference evidence="5 6" key="1">
    <citation type="submission" date="2019-01" db="EMBL/GenBank/DDBJ databases">
        <authorList>
            <person name="Li J."/>
        </authorList>
    </citation>
    <scope>NUCLEOTIDE SEQUENCE [LARGE SCALE GENOMIC DNA]</scope>
    <source>
        <strain evidence="5 6">CCUG 35506</strain>
    </source>
</reference>
<evidence type="ECO:0000313" key="6">
    <source>
        <dbReference type="Proteomes" id="UP000292935"/>
    </source>
</evidence>
<dbReference type="GO" id="GO:0019853">
    <property type="term" value="P:L-ascorbic acid biosynthetic process"/>
    <property type="evidence" value="ECO:0007669"/>
    <property type="project" value="TreeGrafter"/>
</dbReference>
<evidence type="ECO:0000256" key="2">
    <source>
        <dbReference type="PIRSR" id="PIRSR605511-1"/>
    </source>
</evidence>
<evidence type="ECO:0000259" key="4">
    <source>
        <dbReference type="Pfam" id="PF08450"/>
    </source>
</evidence>
<feature type="domain" description="SMP-30/Gluconolactonase/LRE-like region" evidence="4">
    <location>
        <begin position="24"/>
        <end position="261"/>
    </location>
</feature>
<protein>
    <recommendedName>
        <fullName evidence="4">SMP-30/Gluconolactonase/LRE-like region domain-containing protein</fullName>
    </recommendedName>
</protein>
<comment type="caution">
    <text evidence="5">The sequence shown here is derived from an EMBL/GenBank/DDBJ whole genome shotgun (WGS) entry which is preliminary data.</text>
</comment>
<dbReference type="AlphaFoldDB" id="A0A4Q2JMC2"/>
<comment type="similarity">
    <text evidence="1">Belongs to the SMP-30/CGR1 family.</text>
</comment>
<dbReference type="SUPFAM" id="SSF63829">
    <property type="entry name" value="Calcium-dependent phosphotriesterase"/>
    <property type="match status" value="1"/>
</dbReference>
<dbReference type="PANTHER" id="PTHR10907:SF47">
    <property type="entry name" value="REGUCALCIN"/>
    <property type="match status" value="1"/>
</dbReference>
<dbReference type="PRINTS" id="PR01790">
    <property type="entry name" value="SMP30FAMILY"/>
</dbReference>
<keyword evidence="3" id="KW-0862">Zinc</keyword>
<dbReference type="PANTHER" id="PTHR10907">
    <property type="entry name" value="REGUCALCIN"/>
    <property type="match status" value="1"/>
</dbReference>
<dbReference type="InterPro" id="IPR013658">
    <property type="entry name" value="SGL"/>
</dbReference>
<sequence length="303" mass="31821">MTRMSRSTPSRTVEIISAERYVQAESPRWDGRDGGLGWIDMATGAFHRGRLDGGMVVPTTATIVGRQIGAPVPLAERGAGWAVAVDQGLVHVGDDGVVSPIAVGIASGDDYMNDGGADPLGRFWVGSQSMPRDPHCSLWSFDADGVATERLGGVTVSNGLAFDPTGETLYYIDTLPHRSIEAFDVAPDGALGNRRTVCRVEGGNPDGLAIDLEGMLWVAVWDAAEVRRYSPSGVLLETIELPAKRPTAVALVDRLLVITTASIGLPDPTDADGALLGVEVEVGGAPAFPWRGVPPRVLSSALA</sequence>
<organism evidence="5 6">
    <name type="scientific">Agromyces fucosus</name>
    <dbReference type="NCBI Taxonomy" id="41985"/>
    <lineage>
        <taxon>Bacteria</taxon>
        <taxon>Bacillati</taxon>
        <taxon>Actinomycetota</taxon>
        <taxon>Actinomycetes</taxon>
        <taxon>Micrococcales</taxon>
        <taxon>Microbacteriaceae</taxon>
        <taxon>Agromyces</taxon>
    </lineage>
</organism>
<proteinExistence type="inferred from homology"/>
<dbReference type="InterPro" id="IPR011042">
    <property type="entry name" value="6-blade_b-propeller_TolB-like"/>
</dbReference>
<evidence type="ECO:0000256" key="1">
    <source>
        <dbReference type="ARBA" id="ARBA00008853"/>
    </source>
</evidence>
<dbReference type="InterPro" id="IPR005511">
    <property type="entry name" value="SMP-30"/>
</dbReference>
<feature type="binding site" evidence="3">
    <location>
        <position position="158"/>
    </location>
    <ligand>
        <name>a divalent metal cation</name>
        <dbReference type="ChEBI" id="CHEBI:60240"/>
    </ligand>
</feature>
<keyword evidence="3" id="KW-0479">Metal-binding</keyword>
<name>A0A4Q2JMC2_9MICO</name>
<feature type="active site" description="Proton donor/acceptor" evidence="2">
    <location>
        <position position="206"/>
    </location>
</feature>
<feature type="binding site" evidence="3">
    <location>
        <position position="206"/>
    </location>
    <ligand>
        <name>a divalent metal cation</name>
        <dbReference type="ChEBI" id="CHEBI:60240"/>
    </ligand>
</feature>
<dbReference type="Proteomes" id="UP000292935">
    <property type="component" value="Unassembled WGS sequence"/>
</dbReference>
<dbReference type="Gene3D" id="2.120.10.30">
    <property type="entry name" value="TolB, C-terminal domain"/>
    <property type="match status" value="1"/>
</dbReference>
<dbReference type="GO" id="GO:0004341">
    <property type="term" value="F:gluconolactonase activity"/>
    <property type="evidence" value="ECO:0007669"/>
    <property type="project" value="TreeGrafter"/>
</dbReference>
<evidence type="ECO:0000256" key="3">
    <source>
        <dbReference type="PIRSR" id="PIRSR605511-2"/>
    </source>
</evidence>
<comment type="cofactor">
    <cofactor evidence="3">
        <name>Zn(2+)</name>
        <dbReference type="ChEBI" id="CHEBI:29105"/>
    </cofactor>
    <text evidence="3">Binds 1 divalent metal cation per subunit.</text>
</comment>
<gene>
    <name evidence="5" type="ORF">ESP57_10460</name>
</gene>
<dbReference type="EMBL" id="SDPO01000002">
    <property type="protein sequence ID" value="RXZ49331.1"/>
    <property type="molecule type" value="Genomic_DNA"/>
</dbReference>